<feature type="region of interest" description="Disordered" evidence="1">
    <location>
        <begin position="278"/>
        <end position="313"/>
    </location>
</feature>
<dbReference type="Proteomes" id="UP000184932">
    <property type="component" value="Unassembled WGS sequence"/>
</dbReference>
<keyword evidence="4" id="KW-1185">Reference proteome</keyword>
<evidence type="ECO:0000256" key="2">
    <source>
        <dbReference type="SAM" id="Phobius"/>
    </source>
</evidence>
<evidence type="ECO:0000256" key="1">
    <source>
        <dbReference type="SAM" id="MobiDB-lite"/>
    </source>
</evidence>
<evidence type="ECO:0008006" key="5">
    <source>
        <dbReference type="Google" id="ProtNLM"/>
    </source>
</evidence>
<proteinExistence type="predicted"/>
<organism evidence="3 4">
    <name type="scientific">Vannielia litorea</name>
    <dbReference type="NCBI Taxonomy" id="1217970"/>
    <lineage>
        <taxon>Bacteria</taxon>
        <taxon>Pseudomonadati</taxon>
        <taxon>Pseudomonadota</taxon>
        <taxon>Alphaproteobacteria</taxon>
        <taxon>Rhodobacterales</taxon>
        <taxon>Paracoccaceae</taxon>
        <taxon>Vannielia</taxon>
    </lineage>
</organism>
<name>A0A1N6FLP9_9RHOB</name>
<reference evidence="4" key="1">
    <citation type="submission" date="2016-11" db="EMBL/GenBank/DDBJ databases">
        <authorList>
            <person name="Varghese N."/>
            <person name="Submissions S."/>
        </authorList>
    </citation>
    <scope>NUCLEOTIDE SEQUENCE [LARGE SCALE GENOMIC DNA]</scope>
    <source>
        <strain evidence="4">DSM 29440</strain>
    </source>
</reference>
<gene>
    <name evidence="3" type="ORF">SAMN05444002_1773</name>
</gene>
<feature type="transmembrane region" description="Helical" evidence="2">
    <location>
        <begin position="377"/>
        <end position="395"/>
    </location>
</feature>
<dbReference type="RefSeq" id="WP_074255874.1">
    <property type="nucleotide sequence ID" value="NZ_FSRL01000001.1"/>
</dbReference>
<dbReference type="EMBL" id="FSRL01000001">
    <property type="protein sequence ID" value="SIN96188.1"/>
    <property type="molecule type" value="Genomic_DNA"/>
</dbReference>
<keyword evidence="2" id="KW-0472">Membrane</keyword>
<feature type="transmembrane region" description="Helical" evidence="2">
    <location>
        <begin position="335"/>
        <end position="356"/>
    </location>
</feature>
<feature type="transmembrane region" description="Helical" evidence="2">
    <location>
        <begin position="401"/>
        <end position="425"/>
    </location>
</feature>
<accession>A0A1N6FLP9</accession>
<keyword evidence="2" id="KW-1133">Transmembrane helix</keyword>
<keyword evidence="2" id="KW-0812">Transmembrane</keyword>
<dbReference type="AlphaFoldDB" id="A0A1N6FLP9"/>
<evidence type="ECO:0000313" key="4">
    <source>
        <dbReference type="Proteomes" id="UP000184932"/>
    </source>
</evidence>
<sequence>MPLPSRIDAALLYASSPAPDFAAVAERVNAIMAPSGIALETTTLKPAQGAKLEAPGLSLTFALAGKRLSEGRLARAVASDYTRLTGLDAPAEVAAHQAFIAVVAEAKGFDAGSQESFETLLALTQIATSHLAMSAEPLAIHWGQSDQLFSPERFLAMADVLFPLPLFCHPRPFSSGRVAEGTQVIGFRLDHAEEVLGRPLLFREAPARLPYLLDRAYAFIDHCRDKGRILGDGAQFGASPGEVIAVAMKPPSQDYPQGHIELTLREREGVFQLQPDGAFNPAGLADARPESAPPGPLPTGGKTGNAMDDFFSTPDASARERIGQASAAGTMRPNAMGGLAATAAATPGGIEALRAASRERMDREKRRSEAHVKQMQWVGFLFGAGIPGWQTAATTPGLQKILPWLAIAATALVHPIAAGLMLAVHLVRPMPYYVYGGIATLVFMVAMIAGADPALGYMDLLSLALGDEMSLFQVSDSTYEPSNFVERDYYEGARSDYDTGGTGWWSLLKGTF</sequence>
<feature type="transmembrane region" description="Helical" evidence="2">
    <location>
        <begin position="432"/>
        <end position="451"/>
    </location>
</feature>
<evidence type="ECO:0000313" key="3">
    <source>
        <dbReference type="EMBL" id="SIN96188.1"/>
    </source>
</evidence>
<dbReference type="OrthoDB" id="7443908at2"/>
<protein>
    <recommendedName>
        <fullName evidence="5">DUF4261 domain-containing protein</fullName>
    </recommendedName>
</protein>